<dbReference type="EMBL" id="VCJR02000001">
    <property type="protein sequence ID" value="NHK27845.1"/>
    <property type="molecule type" value="Genomic_DNA"/>
</dbReference>
<feature type="site" description="Interaction with substrate tRNA" evidence="10">
    <location>
        <position position="105"/>
    </location>
</feature>
<comment type="similarity">
    <text evidence="3 10 13">Belongs to the IPP transferase family.</text>
</comment>
<dbReference type="PANTHER" id="PTHR11088:SF60">
    <property type="entry name" value="TRNA DIMETHYLALLYLTRANSFERASE"/>
    <property type="match status" value="1"/>
</dbReference>
<dbReference type="NCBIfam" id="TIGR00174">
    <property type="entry name" value="miaA"/>
    <property type="match status" value="1"/>
</dbReference>
<sequence length="304" mass="33561">MAHTPLELIVLIAGPTASGKSAAALEIAKALDGEIVNADAMQVYRDLRILTARPDAAEEAQAPHHLYGVLDGAERCSAGRWARMAAKAIGEIRGRGRVPIVVGGTGLYFKALTDGLSPMPDVPEEVREQGNRLFDGVGAAAFRKEVLSRDPGMAHLKENDRQRLIRAWEVHEGTGTPLSDWQKQPREAVVSGDFRPAVLQPPREALYANCDRRLDLMLERDALKEVRDLLARKLDPSLPVMKSLGVPEFAAHLAGELPLDEALALAQQNTRRFAKRQMTWFRGQALDWPVFETPEKLVSHFVMK</sequence>
<dbReference type="EMBL" id="BMGZ01000001">
    <property type="protein sequence ID" value="GGH96680.1"/>
    <property type="molecule type" value="Genomic_DNA"/>
</dbReference>
<evidence type="ECO:0000256" key="9">
    <source>
        <dbReference type="ARBA" id="ARBA00049563"/>
    </source>
</evidence>
<evidence type="ECO:0000313" key="17">
    <source>
        <dbReference type="Proteomes" id="UP000818603"/>
    </source>
</evidence>
<comment type="subunit">
    <text evidence="10">Monomer.</text>
</comment>
<evidence type="ECO:0000256" key="13">
    <source>
        <dbReference type="RuleBase" id="RU003785"/>
    </source>
</evidence>
<evidence type="ECO:0000256" key="4">
    <source>
        <dbReference type="ARBA" id="ARBA00022679"/>
    </source>
</evidence>
<feature type="region of interest" description="Interaction with substrate tRNA" evidence="10">
    <location>
        <begin position="162"/>
        <end position="166"/>
    </location>
</feature>
<keyword evidence="6 10" id="KW-0547">Nucleotide-binding</keyword>
<dbReference type="InterPro" id="IPR039657">
    <property type="entry name" value="Dimethylallyltransferase"/>
</dbReference>
<dbReference type="RefSeq" id="WP_155139124.1">
    <property type="nucleotide sequence ID" value="NZ_BMGZ01000001.1"/>
</dbReference>
<dbReference type="InterPro" id="IPR027417">
    <property type="entry name" value="P-loop_NTPase"/>
</dbReference>
<dbReference type="GO" id="GO:0006400">
    <property type="term" value="P:tRNA modification"/>
    <property type="evidence" value="ECO:0007669"/>
    <property type="project" value="TreeGrafter"/>
</dbReference>
<dbReference type="EC" id="2.5.1.75" evidence="10"/>
<dbReference type="AlphaFoldDB" id="A0A8J3EQT7"/>
<evidence type="ECO:0000256" key="2">
    <source>
        <dbReference type="ARBA" id="ARBA00003213"/>
    </source>
</evidence>
<evidence type="ECO:0000256" key="5">
    <source>
        <dbReference type="ARBA" id="ARBA00022694"/>
    </source>
</evidence>
<feature type="site" description="Interaction with substrate tRNA" evidence="10">
    <location>
        <position position="127"/>
    </location>
</feature>
<feature type="binding site" evidence="10">
    <location>
        <begin position="16"/>
        <end position="21"/>
    </location>
    <ligand>
        <name>substrate</name>
    </ligand>
</feature>
<name>A0A8J3EQT7_9PROT</name>
<keyword evidence="7 10" id="KW-0067">ATP-binding</keyword>
<evidence type="ECO:0000313" key="15">
    <source>
        <dbReference type="EMBL" id="NHK27845.1"/>
    </source>
</evidence>
<dbReference type="Proteomes" id="UP000818603">
    <property type="component" value="Unassembled WGS sequence"/>
</dbReference>
<dbReference type="InterPro" id="IPR018022">
    <property type="entry name" value="IPT"/>
</dbReference>
<evidence type="ECO:0000256" key="6">
    <source>
        <dbReference type="ARBA" id="ARBA00022741"/>
    </source>
</evidence>
<dbReference type="Pfam" id="PF01715">
    <property type="entry name" value="IPPT"/>
    <property type="match status" value="1"/>
</dbReference>
<reference evidence="14" key="1">
    <citation type="journal article" date="2014" name="Int. J. Syst. Evol. Microbiol.">
        <title>Complete genome sequence of Corynebacterium casei LMG S-19264T (=DSM 44701T), isolated from a smear-ripened cheese.</title>
        <authorList>
            <consortium name="US DOE Joint Genome Institute (JGI-PGF)"/>
            <person name="Walter F."/>
            <person name="Albersmeier A."/>
            <person name="Kalinowski J."/>
            <person name="Ruckert C."/>
        </authorList>
    </citation>
    <scope>NUCLEOTIDE SEQUENCE</scope>
    <source>
        <strain evidence="14">CGMCC 1.14984</strain>
    </source>
</reference>
<dbReference type="CDD" id="cd02019">
    <property type="entry name" value="NK"/>
    <property type="match status" value="1"/>
</dbReference>
<proteinExistence type="inferred from homology"/>
<dbReference type="SUPFAM" id="SSF52540">
    <property type="entry name" value="P-loop containing nucleoside triphosphate hydrolases"/>
    <property type="match status" value="1"/>
</dbReference>
<evidence type="ECO:0000256" key="12">
    <source>
        <dbReference type="RuleBase" id="RU003784"/>
    </source>
</evidence>
<comment type="caution">
    <text evidence="10">Lacks conserved residue(s) required for the propagation of feature annotation.</text>
</comment>
<gene>
    <name evidence="10 14" type="primary">miaA</name>
    <name evidence="15" type="ORF">FF098_008025</name>
    <name evidence="14" type="ORF">GCM10011355_16150</name>
</gene>
<evidence type="ECO:0000256" key="8">
    <source>
        <dbReference type="ARBA" id="ARBA00022842"/>
    </source>
</evidence>
<dbReference type="HAMAP" id="MF_00185">
    <property type="entry name" value="IPP_trans"/>
    <property type="match status" value="1"/>
</dbReference>
<evidence type="ECO:0000313" key="14">
    <source>
        <dbReference type="EMBL" id="GGH96680.1"/>
    </source>
</evidence>
<protein>
    <recommendedName>
        <fullName evidence="10">tRNA dimethylallyltransferase</fullName>
        <ecNumber evidence="10">2.5.1.75</ecNumber>
    </recommendedName>
    <alternativeName>
        <fullName evidence="10">Dimethylallyl diphosphate:tRNA dimethylallyltransferase</fullName>
        <shortName evidence="10">DMAPP:tRNA dimethylallyltransferase</shortName>
        <shortName evidence="10">DMATase</shortName>
    </alternativeName>
    <alternativeName>
        <fullName evidence="10">Isopentenyl-diphosphate:tRNA isopentenyltransferase</fullName>
        <shortName evidence="10">IPP transferase</shortName>
        <shortName evidence="10">IPPT</shortName>
        <shortName evidence="10">IPTase</shortName>
    </alternativeName>
</protein>
<keyword evidence="5 10" id="KW-0819">tRNA processing</keyword>
<evidence type="ECO:0000256" key="11">
    <source>
        <dbReference type="RuleBase" id="RU003783"/>
    </source>
</evidence>
<reference evidence="14" key="3">
    <citation type="submission" date="2020-09" db="EMBL/GenBank/DDBJ databases">
        <authorList>
            <person name="Sun Q."/>
            <person name="Zhou Y."/>
        </authorList>
    </citation>
    <scope>NUCLEOTIDE SEQUENCE</scope>
    <source>
        <strain evidence="14">CGMCC 1.14984</strain>
    </source>
</reference>
<evidence type="ECO:0000256" key="10">
    <source>
        <dbReference type="HAMAP-Rule" id="MF_00185"/>
    </source>
</evidence>
<comment type="cofactor">
    <cofactor evidence="1 10">
        <name>Mg(2+)</name>
        <dbReference type="ChEBI" id="CHEBI:18420"/>
    </cofactor>
</comment>
<keyword evidence="8 10" id="KW-0460">Magnesium</keyword>
<organism evidence="14 16">
    <name type="scientific">Aquisalinus luteolus</name>
    <dbReference type="NCBI Taxonomy" id="1566827"/>
    <lineage>
        <taxon>Bacteria</taxon>
        <taxon>Pseudomonadati</taxon>
        <taxon>Pseudomonadota</taxon>
        <taxon>Alphaproteobacteria</taxon>
        <taxon>Parvularculales</taxon>
        <taxon>Parvularculaceae</taxon>
        <taxon>Aquisalinus</taxon>
    </lineage>
</organism>
<comment type="catalytic activity">
    <reaction evidence="9 10 11">
        <text>adenosine(37) in tRNA + dimethylallyl diphosphate = N(6)-dimethylallyladenosine(37) in tRNA + diphosphate</text>
        <dbReference type="Rhea" id="RHEA:26482"/>
        <dbReference type="Rhea" id="RHEA-COMP:10162"/>
        <dbReference type="Rhea" id="RHEA-COMP:10375"/>
        <dbReference type="ChEBI" id="CHEBI:33019"/>
        <dbReference type="ChEBI" id="CHEBI:57623"/>
        <dbReference type="ChEBI" id="CHEBI:74411"/>
        <dbReference type="ChEBI" id="CHEBI:74415"/>
        <dbReference type="EC" id="2.5.1.75"/>
    </reaction>
</comment>
<accession>A0A8J3EQT7</accession>
<evidence type="ECO:0000256" key="7">
    <source>
        <dbReference type="ARBA" id="ARBA00022840"/>
    </source>
</evidence>
<dbReference type="Proteomes" id="UP000621856">
    <property type="component" value="Unassembled WGS sequence"/>
</dbReference>
<dbReference type="GO" id="GO:0005524">
    <property type="term" value="F:ATP binding"/>
    <property type="evidence" value="ECO:0007669"/>
    <property type="project" value="UniProtKB-UniRule"/>
</dbReference>
<comment type="caution">
    <text evidence="14">The sequence shown here is derived from an EMBL/GenBank/DDBJ whole genome shotgun (WGS) entry which is preliminary data.</text>
</comment>
<keyword evidence="4 10" id="KW-0808">Transferase</keyword>
<dbReference type="PANTHER" id="PTHR11088">
    <property type="entry name" value="TRNA DIMETHYLALLYLTRANSFERASE"/>
    <property type="match status" value="1"/>
</dbReference>
<comment type="function">
    <text evidence="2 10 12">Catalyzes the transfer of a dimethylallyl group onto the adenine at position 37 in tRNAs that read codons beginning with uridine, leading to the formation of N6-(dimethylallyl)adenosine (i(6)A).</text>
</comment>
<evidence type="ECO:0000256" key="3">
    <source>
        <dbReference type="ARBA" id="ARBA00005842"/>
    </source>
</evidence>
<feature type="binding site" evidence="10">
    <location>
        <begin position="14"/>
        <end position="21"/>
    </location>
    <ligand>
        <name>ATP</name>
        <dbReference type="ChEBI" id="CHEBI:30616"/>
    </ligand>
</feature>
<evidence type="ECO:0000256" key="1">
    <source>
        <dbReference type="ARBA" id="ARBA00001946"/>
    </source>
</evidence>
<keyword evidence="17" id="KW-1185">Reference proteome</keyword>
<dbReference type="Gene3D" id="1.10.20.140">
    <property type="match status" value="1"/>
</dbReference>
<dbReference type="GO" id="GO:0052381">
    <property type="term" value="F:tRNA dimethylallyltransferase activity"/>
    <property type="evidence" value="ECO:0007669"/>
    <property type="project" value="UniProtKB-UniRule"/>
</dbReference>
<evidence type="ECO:0000313" key="16">
    <source>
        <dbReference type="Proteomes" id="UP000621856"/>
    </source>
</evidence>
<dbReference type="Gene3D" id="3.40.50.300">
    <property type="entry name" value="P-loop containing nucleotide triphosphate hydrolases"/>
    <property type="match status" value="1"/>
</dbReference>
<reference evidence="15 17" key="2">
    <citation type="submission" date="2020-02" db="EMBL/GenBank/DDBJ databases">
        <title>Genome sequence of Parvularcula flava strain NH6-79.</title>
        <authorList>
            <person name="Abdul Karim M.H."/>
            <person name="Lam M.Q."/>
            <person name="Chen S.J."/>
            <person name="Yahya A."/>
            <person name="Shahir S."/>
            <person name="Shamsir M.S."/>
            <person name="Chong C.S."/>
        </authorList>
    </citation>
    <scope>NUCLEOTIDE SEQUENCE [LARGE SCALE GENOMIC DNA]</scope>
    <source>
        <strain evidence="15 17">NH6-79</strain>
    </source>
</reference>